<evidence type="ECO:0000313" key="1">
    <source>
        <dbReference type="EMBL" id="GMQ31657.1"/>
    </source>
</evidence>
<evidence type="ECO:0000313" key="2">
    <source>
        <dbReference type="Proteomes" id="UP001338309"/>
    </source>
</evidence>
<dbReference type="Proteomes" id="UP001338309">
    <property type="component" value="Unassembled WGS sequence"/>
</dbReference>
<name>A0ABQ6PY24_9BACT</name>
<keyword evidence="2" id="KW-1185">Reference proteome</keyword>
<dbReference type="EMBL" id="BTPD01000023">
    <property type="protein sequence ID" value="GMQ31657.1"/>
    <property type="molecule type" value="Genomic_DNA"/>
</dbReference>
<dbReference type="Pfam" id="PF14100">
    <property type="entry name" value="DUF6807"/>
    <property type="match status" value="1"/>
</dbReference>
<reference evidence="1 2" key="1">
    <citation type="submission" date="2023-08" db="EMBL/GenBank/DDBJ databases">
        <title>Draft genome sequence of Algoriphagus confluentis.</title>
        <authorList>
            <person name="Takatani N."/>
            <person name="Hosokawa M."/>
            <person name="Sawabe T."/>
        </authorList>
    </citation>
    <scope>NUCLEOTIDE SEQUENCE [LARGE SCALE GENOMIC DNA]</scope>
    <source>
        <strain evidence="1 2">NBRC 111222</strain>
    </source>
</reference>
<protein>
    <recommendedName>
        <fullName evidence="3">Methane oxygenase PmoA</fullName>
    </recommendedName>
</protein>
<dbReference type="InterPro" id="IPR029475">
    <property type="entry name" value="DUF6807"/>
</dbReference>
<evidence type="ECO:0008006" key="3">
    <source>
        <dbReference type="Google" id="ProtNLM"/>
    </source>
</evidence>
<dbReference type="RefSeq" id="WP_338226434.1">
    <property type="nucleotide sequence ID" value="NZ_BTPD01000023.1"/>
</dbReference>
<proteinExistence type="predicted"/>
<sequence length="354" mass="39304">MRSRNKIQWGTAGVLLSFFFGMNAPLHAQKDQVKLIRKDAEKKVEVRIGEELFTAYLYPETIAKPVLYPIITSGGHEITRGFPLAPRPGERVDHPHHIGHWMNYGDVNGLDFWNNSDAIPADKKDKYGTIRHTGITALNENGNSAELEVTMDWLAPDGNVLLKEKTRFVFSAEGKKRTIDRITTLTAQSEPVSMKDNKEGVFAIRVARELEHPSNKPEIFTDANGIPTTVASLNNEGVSGKYRSSEGKEGDDVWGTRGEWVTLNGEIEKEKISVVILDHPSNPGYPTYWHARGYGLFSANPLGQKELSGGKDVLNFGLKAGESVTFRYRIMVYSGEIPGDEVLNSEAGSFGKEQ</sequence>
<organism evidence="1 2">
    <name type="scientific">Algoriphagus confluentis</name>
    <dbReference type="NCBI Taxonomy" id="1697556"/>
    <lineage>
        <taxon>Bacteria</taxon>
        <taxon>Pseudomonadati</taxon>
        <taxon>Bacteroidota</taxon>
        <taxon>Cytophagia</taxon>
        <taxon>Cytophagales</taxon>
        <taxon>Cyclobacteriaceae</taxon>
        <taxon>Algoriphagus</taxon>
    </lineage>
</organism>
<comment type="caution">
    <text evidence="1">The sequence shown here is derived from an EMBL/GenBank/DDBJ whole genome shotgun (WGS) entry which is preliminary data.</text>
</comment>
<gene>
    <name evidence="1" type="ORF">Aconfl_43020</name>
</gene>
<accession>A0ABQ6PY24</accession>